<dbReference type="InterPro" id="IPR036179">
    <property type="entry name" value="Ig-like_dom_sf"/>
</dbReference>
<dbReference type="CDD" id="cd16083">
    <property type="entry name" value="IgC1_CD80"/>
    <property type="match status" value="1"/>
</dbReference>
<feature type="chain" id="PRO_5010975999" description="T-lymphocyte activation antigen CD80" evidence="14">
    <location>
        <begin position="36"/>
        <end position="292"/>
    </location>
</feature>
<dbReference type="MEROPS" id="I43.001"/>
<dbReference type="GO" id="GO:0071222">
    <property type="term" value="P:cellular response to lipopolysaccharide"/>
    <property type="evidence" value="ECO:0007669"/>
    <property type="project" value="TreeGrafter"/>
</dbReference>
<organism evidence="17">
    <name type="scientific">Meriones unguiculatus</name>
    <name type="common">Mongolian jird</name>
    <name type="synonym">Gerbillus unguiculatus</name>
    <dbReference type="NCBI Taxonomy" id="10047"/>
    <lineage>
        <taxon>Eukaryota</taxon>
        <taxon>Metazoa</taxon>
        <taxon>Chordata</taxon>
        <taxon>Craniata</taxon>
        <taxon>Vertebrata</taxon>
        <taxon>Euteleostomi</taxon>
        <taxon>Mammalia</taxon>
        <taxon>Eutheria</taxon>
        <taxon>Euarchontoglires</taxon>
        <taxon>Glires</taxon>
        <taxon>Rodentia</taxon>
        <taxon>Myomorpha</taxon>
        <taxon>Muroidea</taxon>
        <taxon>Muridae</taxon>
        <taxon>Gerbillinae</taxon>
        <taxon>Meriones</taxon>
    </lineage>
</organism>
<dbReference type="SMART" id="SM00409">
    <property type="entry name" value="IG"/>
    <property type="match status" value="1"/>
</dbReference>
<keyword evidence="2" id="KW-1003">Cell membrane</keyword>
<proteinExistence type="evidence at transcript level"/>
<reference evidence="17" key="1">
    <citation type="submission" date="2001-05" db="EMBL/GenBank/DDBJ databases">
        <title>Cloning and characterization of gerbil B7.1 and B7.2.</title>
        <authorList>
            <person name="Gaucher D."/>
            <person name="Chadee K."/>
        </authorList>
    </citation>
    <scope>NUCLEOTIDE SEQUENCE</scope>
    <source>
        <tissue evidence="16">Spleen</tissue>
    </source>
</reference>
<feature type="transmembrane region" description="Helical" evidence="13">
    <location>
        <begin position="253"/>
        <end position="275"/>
    </location>
</feature>
<evidence type="ECO:0000256" key="1">
    <source>
        <dbReference type="ARBA" id="ARBA00004251"/>
    </source>
</evidence>
<comment type="subcellular location">
    <subcellularLocation>
        <location evidence="1">Cell membrane</location>
        <topology evidence="1">Single-pass type I membrane protein</topology>
    </subcellularLocation>
</comment>
<evidence type="ECO:0000256" key="6">
    <source>
        <dbReference type="ARBA" id="ARBA00023136"/>
    </source>
</evidence>
<protein>
    <recommendedName>
        <fullName evidence="11">T-lymphocyte activation antigen CD80</fullName>
    </recommendedName>
    <alternativeName>
        <fullName evidence="12">Activation B7-1 antigen</fullName>
    </alternativeName>
</protein>
<feature type="signal peptide" evidence="14">
    <location>
        <begin position="1"/>
        <end position="35"/>
    </location>
</feature>
<evidence type="ECO:0000256" key="7">
    <source>
        <dbReference type="ARBA" id="ARBA00023157"/>
    </source>
</evidence>
<dbReference type="Pfam" id="PF08205">
    <property type="entry name" value="C2-set_2"/>
    <property type="match status" value="1"/>
</dbReference>
<dbReference type="FunFam" id="2.60.40.10:FF:001077">
    <property type="entry name" value="T-lymphocyte activation antigen CD80"/>
    <property type="match status" value="1"/>
</dbReference>
<dbReference type="FunFam" id="2.60.40.10:FF:000910">
    <property type="entry name" value="T-lymphocyte activation antigen CD80"/>
    <property type="match status" value="1"/>
</dbReference>
<feature type="domain" description="Ig-like" evidence="15">
    <location>
        <begin position="147"/>
        <end position="232"/>
    </location>
</feature>
<dbReference type="GO" id="GO:0042102">
    <property type="term" value="P:positive regulation of T cell proliferation"/>
    <property type="evidence" value="ECO:0007669"/>
    <property type="project" value="TreeGrafter"/>
</dbReference>
<dbReference type="InterPro" id="IPR013783">
    <property type="entry name" value="Ig-like_fold"/>
</dbReference>
<evidence type="ECO:0000256" key="9">
    <source>
        <dbReference type="ARBA" id="ARBA00023180"/>
    </source>
</evidence>
<dbReference type="EMBL" id="AY223679">
    <property type="protein sequence ID" value="AAO38852.1"/>
    <property type="molecule type" value="mRNA"/>
</dbReference>
<dbReference type="CDD" id="cd16086">
    <property type="entry name" value="IgV_CD80"/>
    <property type="match status" value="1"/>
</dbReference>
<evidence type="ECO:0000256" key="3">
    <source>
        <dbReference type="ARBA" id="ARBA00022692"/>
    </source>
</evidence>
<dbReference type="InterPro" id="IPR013162">
    <property type="entry name" value="CD80_C2-set"/>
</dbReference>
<dbReference type="SUPFAM" id="SSF48726">
    <property type="entry name" value="Immunoglobulin"/>
    <property type="match status" value="2"/>
</dbReference>
<evidence type="ECO:0000256" key="5">
    <source>
        <dbReference type="ARBA" id="ARBA00022989"/>
    </source>
</evidence>
<dbReference type="GO" id="GO:0015026">
    <property type="term" value="F:coreceptor activity"/>
    <property type="evidence" value="ECO:0007669"/>
    <property type="project" value="InterPro"/>
</dbReference>
<dbReference type="GO" id="GO:0031295">
    <property type="term" value="P:T cell costimulation"/>
    <property type="evidence" value="ECO:0007669"/>
    <property type="project" value="InterPro"/>
</dbReference>
<dbReference type="InterPro" id="IPR037676">
    <property type="entry name" value="CD80_IgC"/>
</dbReference>
<accession>Q80W97</accession>
<dbReference type="GO" id="GO:0009897">
    <property type="term" value="C:external side of plasma membrane"/>
    <property type="evidence" value="ECO:0007669"/>
    <property type="project" value="TreeGrafter"/>
</dbReference>
<keyword evidence="9" id="KW-0325">Glycoprotein</keyword>
<evidence type="ECO:0000256" key="14">
    <source>
        <dbReference type="SAM" id="SignalP"/>
    </source>
</evidence>
<keyword evidence="7" id="KW-1015">Disulfide bond</keyword>
<keyword evidence="6 13" id="KW-0472">Membrane</keyword>
<dbReference type="InterPro" id="IPR007110">
    <property type="entry name" value="Ig-like_dom"/>
</dbReference>
<evidence type="ECO:0000313" key="16">
    <source>
        <dbReference type="EMBL" id="AAO38852.1"/>
    </source>
</evidence>
<dbReference type="InterPro" id="IPR003599">
    <property type="entry name" value="Ig_sub"/>
</dbReference>
<keyword evidence="8" id="KW-0675">Receptor</keyword>
<dbReference type="Gene3D" id="2.60.40.10">
    <property type="entry name" value="Immunoglobulins"/>
    <property type="match status" value="2"/>
</dbReference>
<dbReference type="PANTHER" id="PTHR25466">
    <property type="entry name" value="T-LYMPHOCYTE ACTIVATION ANTIGEN"/>
    <property type="match status" value="1"/>
</dbReference>
<dbReference type="Pfam" id="PF07686">
    <property type="entry name" value="V-set"/>
    <property type="match status" value="1"/>
</dbReference>
<dbReference type="AlphaFoldDB" id="Q80W97"/>
<dbReference type="InterPro" id="IPR051713">
    <property type="entry name" value="T-cell_Activation_Regulation"/>
</dbReference>
<keyword evidence="4 14" id="KW-0732">Signal</keyword>
<dbReference type="PANTHER" id="PTHR25466:SF4">
    <property type="entry name" value="T-LYMPHOCYTE ACTIVATION ANTIGEN CD80"/>
    <property type="match status" value="1"/>
</dbReference>
<keyword evidence="10" id="KW-0393">Immunoglobulin domain</keyword>
<dbReference type="EMBL" id="AF387763">
    <property type="protein sequence ID" value="AAP29471.1"/>
    <property type="molecule type" value="mRNA"/>
</dbReference>
<evidence type="ECO:0000256" key="4">
    <source>
        <dbReference type="ARBA" id="ARBA00022729"/>
    </source>
</evidence>
<evidence type="ECO:0000256" key="11">
    <source>
        <dbReference type="ARBA" id="ARBA00074080"/>
    </source>
</evidence>
<dbReference type="GO" id="GO:0042130">
    <property type="term" value="P:negative regulation of T cell proliferation"/>
    <property type="evidence" value="ECO:0007669"/>
    <property type="project" value="TreeGrafter"/>
</dbReference>
<dbReference type="InterPro" id="IPR013106">
    <property type="entry name" value="Ig_V-set"/>
</dbReference>
<evidence type="ECO:0000256" key="10">
    <source>
        <dbReference type="ARBA" id="ARBA00023319"/>
    </source>
</evidence>
<name>Q80W97_MERUN</name>
<dbReference type="PROSITE" id="PS50835">
    <property type="entry name" value="IG_LIKE"/>
    <property type="match status" value="2"/>
</dbReference>
<evidence type="ECO:0000259" key="15">
    <source>
        <dbReference type="PROSITE" id="PS50835"/>
    </source>
</evidence>
<keyword evidence="3 13" id="KW-0812">Transmembrane</keyword>
<dbReference type="GO" id="GO:0007166">
    <property type="term" value="P:cell surface receptor signaling pathway"/>
    <property type="evidence" value="ECO:0007669"/>
    <property type="project" value="TreeGrafter"/>
</dbReference>
<feature type="domain" description="Ig-like" evidence="15">
    <location>
        <begin position="15"/>
        <end position="128"/>
    </location>
</feature>
<evidence type="ECO:0000256" key="12">
    <source>
        <dbReference type="ARBA" id="ARBA00079216"/>
    </source>
</evidence>
<evidence type="ECO:0000256" key="2">
    <source>
        <dbReference type="ARBA" id="ARBA00022475"/>
    </source>
</evidence>
<sequence length="292" mass="33359">MGYRLMQDSPPLRSPPLRLIHLFVLLVALFRMSSGIGQVFKSVNEKVSLSCGYNFSFDELAIHRIYWQKDDRKMVLSISSGDKKVWPEYQNRTLCDISNNFSLMILGLLPSDRGTYECVVQKKERGVYLLRHLNSVELSIRADFPVPNITQFGNQSADMKTIICETSGGFPEPRSLWLESGRELRGINTTVSQDPESELYAVSSKLDFNATYNRSIVCSVAYGKFEVSKNFTWKKPPEAPPDRKNTTWITTNVAVSILPAIATGIAILLIIFAVYRKYYFYNHHQFLEVRPH</sequence>
<keyword evidence="5 13" id="KW-1133">Transmembrane helix</keyword>
<dbReference type="InterPro" id="IPR042711">
    <property type="entry name" value="CD80_IgV"/>
</dbReference>
<evidence type="ECO:0000256" key="13">
    <source>
        <dbReference type="SAM" id="Phobius"/>
    </source>
</evidence>
<evidence type="ECO:0000313" key="17">
    <source>
        <dbReference type="EMBL" id="AAP29471.1"/>
    </source>
</evidence>
<dbReference type="GO" id="GO:0006955">
    <property type="term" value="P:immune response"/>
    <property type="evidence" value="ECO:0007669"/>
    <property type="project" value="TreeGrafter"/>
</dbReference>
<evidence type="ECO:0000256" key="8">
    <source>
        <dbReference type="ARBA" id="ARBA00023170"/>
    </source>
</evidence>